<name>A0A6I6CZ57_9GAMM</name>
<dbReference type="Pfam" id="PF02452">
    <property type="entry name" value="PemK_toxin"/>
    <property type="match status" value="1"/>
</dbReference>
<accession>A0A6I6CZ57</accession>
<dbReference type="Proteomes" id="UP000427716">
    <property type="component" value="Chromosome"/>
</dbReference>
<reference evidence="1 2" key="1">
    <citation type="submission" date="2019-11" db="EMBL/GenBank/DDBJ databases">
        <authorList>
            <person name="Zhang J."/>
            <person name="Sun C."/>
        </authorList>
    </citation>
    <scope>NUCLEOTIDE SEQUENCE [LARGE SCALE GENOMIC DNA]</scope>
    <source>
        <strain evidence="2">sp2</strain>
    </source>
</reference>
<dbReference type="KEGG" id="ghl:GM160_02900"/>
<dbReference type="EMBL" id="CP046415">
    <property type="protein sequence ID" value="QGT77928.1"/>
    <property type="molecule type" value="Genomic_DNA"/>
</dbReference>
<proteinExistence type="predicted"/>
<evidence type="ECO:0000313" key="1">
    <source>
        <dbReference type="EMBL" id="QGT77928.1"/>
    </source>
</evidence>
<dbReference type="Gene3D" id="2.30.30.110">
    <property type="match status" value="1"/>
</dbReference>
<dbReference type="RefSeq" id="WP_156227984.1">
    <property type="nucleotide sequence ID" value="NZ_CP046415.1"/>
</dbReference>
<evidence type="ECO:0000313" key="2">
    <source>
        <dbReference type="Proteomes" id="UP000427716"/>
    </source>
</evidence>
<dbReference type="AlphaFoldDB" id="A0A6I6CZ57"/>
<dbReference type="InterPro" id="IPR003477">
    <property type="entry name" value="PemK-like"/>
</dbReference>
<keyword evidence="2" id="KW-1185">Reference proteome</keyword>
<protein>
    <submittedName>
        <fullName evidence="1">Type II toxin-antitoxin system PemK/MazF family toxin</fullName>
    </submittedName>
</protein>
<organism evidence="1 2">
    <name type="scientific">Guyparkeria halophila</name>
    <dbReference type="NCBI Taxonomy" id="47960"/>
    <lineage>
        <taxon>Bacteria</taxon>
        <taxon>Pseudomonadati</taxon>
        <taxon>Pseudomonadota</taxon>
        <taxon>Gammaproteobacteria</taxon>
        <taxon>Chromatiales</taxon>
        <taxon>Thioalkalibacteraceae</taxon>
        <taxon>Guyparkeria</taxon>
    </lineage>
</organism>
<gene>
    <name evidence="1" type="ORF">GM160_02900</name>
</gene>
<sequence>MSLKFHPEEGAIVICDFSGFKKPEMIKRRPVVVVSPRFRSRSGLCTIVPLSTTKPLNRMPYHHVLHLDPPLPPPFDSVVNWVKADLLATVSFERLKMPFDGKDEEGRRRLVKRCVSTEDLDEIRECIKCVVGINRP</sequence>
<dbReference type="InterPro" id="IPR011067">
    <property type="entry name" value="Plasmid_toxin/cell-grow_inhib"/>
</dbReference>
<dbReference type="SUPFAM" id="SSF50118">
    <property type="entry name" value="Cell growth inhibitor/plasmid maintenance toxic component"/>
    <property type="match status" value="1"/>
</dbReference>
<dbReference type="GO" id="GO:0003677">
    <property type="term" value="F:DNA binding"/>
    <property type="evidence" value="ECO:0007669"/>
    <property type="project" value="InterPro"/>
</dbReference>